<dbReference type="Gene3D" id="2.50.20.20">
    <property type="match status" value="1"/>
</dbReference>
<accession>A0A8J4H3N7</accession>
<protein>
    <recommendedName>
        <fullName evidence="4">Lipoprotein</fullName>
    </recommendedName>
</protein>
<dbReference type="AlphaFoldDB" id="A0A8J4H3N7"/>
<dbReference type="Proteomes" id="UP000677918">
    <property type="component" value="Unassembled WGS sequence"/>
</dbReference>
<organism evidence="2 3">
    <name type="scientific">Xylanibacillus composti</name>
    <dbReference type="NCBI Taxonomy" id="1572762"/>
    <lineage>
        <taxon>Bacteria</taxon>
        <taxon>Bacillati</taxon>
        <taxon>Bacillota</taxon>
        <taxon>Bacilli</taxon>
        <taxon>Bacillales</taxon>
        <taxon>Paenibacillaceae</taxon>
        <taxon>Xylanibacillus</taxon>
    </lineage>
</organism>
<feature type="chain" id="PRO_5039526366" description="Lipoprotein" evidence="1">
    <location>
        <begin position="22"/>
        <end position="361"/>
    </location>
</feature>
<dbReference type="EMBL" id="BOVK01000022">
    <property type="protein sequence ID" value="GIQ68956.1"/>
    <property type="molecule type" value="Genomic_DNA"/>
</dbReference>
<evidence type="ECO:0008006" key="4">
    <source>
        <dbReference type="Google" id="ProtNLM"/>
    </source>
</evidence>
<dbReference type="PROSITE" id="PS51257">
    <property type="entry name" value="PROKAR_LIPOPROTEIN"/>
    <property type="match status" value="1"/>
</dbReference>
<comment type="caution">
    <text evidence="2">The sequence shown here is derived from an EMBL/GenBank/DDBJ whole genome shotgun (WGS) entry which is preliminary data.</text>
</comment>
<reference evidence="2" key="1">
    <citation type="submission" date="2021-04" db="EMBL/GenBank/DDBJ databases">
        <title>Draft genome sequence of Xylanibacillus composti strain K13.</title>
        <authorList>
            <person name="Uke A."/>
            <person name="Chhe C."/>
            <person name="Baramee S."/>
            <person name="Kosugi A."/>
        </authorList>
    </citation>
    <scope>NUCLEOTIDE SEQUENCE</scope>
    <source>
        <strain evidence="2">K13</strain>
    </source>
</reference>
<evidence type="ECO:0000313" key="2">
    <source>
        <dbReference type="EMBL" id="GIQ68956.1"/>
    </source>
</evidence>
<proteinExistence type="predicted"/>
<name>A0A8J4H3N7_9BACL</name>
<evidence type="ECO:0000256" key="1">
    <source>
        <dbReference type="SAM" id="SignalP"/>
    </source>
</evidence>
<dbReference type="RefSeq" id="WP_213411774.1">
    <property type="nucleotide sequence ID" value="NZ_BOVK01000022.1"/>
</dbReference>
<sequence>MRKRWTAVLSLIALCVMVVLAGCTKSPATPEELFNKALKASTELKSYEFSSEATLKLEFPDSLMQADPATGMIAGFLGDITLSASGAYQEEPLKTEATMDLKLGGDVGMTIRVPVIMEQDKMWVKVPNIPMLAGIFPQDVVGKYIELDFEQLAEMDPQAGAFNPDAFNVETQKQLGMDIMGVLLKHFDEEEYVEIVNVEEAGLPAGVDASDVLRISLTQDQFQQVAATLVEDALPELIDVLAKPEYAALLGETIDAEQAKKDLAESQDEIKAGLEELKEMLIINELSMLMALDKDGNTPYSNLRFDFAIQQDGEQMAFKGSMSSTMTNFNGTPAFELEEPTADNTLTIDQLDELINAEMAF</sequence>
<feature type="signal peptide" evidence="1">
    <location>
        <begin position="1"/>
        <end position="21"/>
    </location>
</feature>
<keyword evidence="3" id="KW-1185">Reference proteome</keyword>
<gene>
    <name evidence="2" type="ORF">XYCOK13_17800</name>
</gene>
<keyword evidence="1" id="KW-0732">Signal</keyword>
<evidence type="ECO:0000313" key="3">
    <source>
        <dbReference type="Proteomes" id="UP000677918"/>
    </source>
</evidence>